<accession>D9QT31</accession>
<evidence type="ECO:0000313" key="1">
    <source>
        <dbReference type="EMBL" id="ADL13531.1"/>
    </source>
</evidence>
<dbReference type="HOGENOM" id="CLU_2930446_0_0_9"/>
<evidence type="ECO:0000313" key="2">
    <source>
        <dbReference type="Proteomes" id="UP000001661"/>
    </source>
</evidence>
<dbReference type="RefSeq" id="WP_013278974.1">
    <property type="nucleotide sequence ID" value="NC_014378.1"/>
</dbReference>
<protein>
    <submittedName>
        <fullName evidence="1">Uncharacterized protein</fullName>
    </submittedName>
</protein>
<dbReference type="KEGG" id="aar:Acear_2036"/>
<dbReference type="Proteomes" id="UP000001661">
    <property type="component" value="Chromosome"/>
</dbReference>
<keyword evidence="2" id="KW-1185">Reference proteome</keyword>
<gene>
    <name evidence="1" type="ordered locus">Acear_2036</name>
</gene>
<name>D9QT31_ACEAZ</name>
<organism evidence="1 2">
    <name type="scientific">Acetohalobium arabaticum (strain ATCC 49924 / DSM 5501 / Z-7288)</name>
    <dbReference type="NCBI Taxonomy" id="574087"/>
    <lineage>
        <taxon>Bacteria</taxon>
        <taxon>Bacillati</taxon>
        <taxon>Bacillota</taxon>
        <taxon>Clostridia</taxon>
        <taxon>Halanaerobiales</taxon>
        <taxon>Halobacteroidaceae</taxon>
        <taxon>Acetohalobium</taxon>
    </lineage>
</organism>
<reference evidence="1 2" key="1">
    <citation type="journal article" date="2010" name="Stand. Genomic Sci.">
        <title>Complete genome sequence of Acetohalobium arabaticum type strain (Z-7288).</title>
        <authorList>
            <person name="Sikorski J."/>
            <person name="Lapidus A."/>
            <person name="Chertkov O."/>
            <person name="Lucas S."/>
            <person name="Copeland A."/>
            <person name="Glavina Del Rio T."/>
            <person name="Nolan M."/>
            <person name="Tice H."/>
            <person name="Cheng J.F."/>
            <person name="Han C."/>
            <person name="Brambilla E."/>
            <person name="Pitluck S."/>
            <person name="Liolios K."/>
            <person name="Ivanova N."/>
            <person name="Mavromatis K."/>
            <person name="Mikhailova N."/>
            <person name="Pati A."/>
            <person name="Bruce D."/>
            <person name="Detter C."/>
            <person name="Tapia R."/>
            <person name="Goodwin L."/>
            <person name="Chen A."/>
            <person name="Palaniappan K."/>
            <person name="Land M."/>
            <person name="Hauser L."/>
            <person name="Chang Y.J."/>
            <person name="Jeffries C.D."/>
            <person name="Rohde M."/>
            <person name="Goker M."/>
            <person name="Spring S."/>
            <person name="Woyke T."/>
            <person name="Bristow J."/>
            <person name="Eisen J.A."/>
            <person name="Markowitz V."/>
            <person name="Hugenholtz P."/>
            <person name="Kyrpides N.C."/>
            <person name="Klenk H.P."/>
        </authorList>
    </citation>
    <scope>NUCLEOTIDE SEQUENCE [LARGE SCALE GENOMIC DNA]</scope>
    <source>
        <strain evidence="2">ATCC 49924 / DSM 5501 / Z-7288</strain>
    </source>
</reference>
<dbReference type="EMBL" id="CP002105">
    <property type="protein sequence ID" value="ADL13531.1"/>
    <property type="molecule type" value="Genomic_DNA"/>
</dbReference>
<proteinExistence type="predicted"/>
<sequence>MCKTKEVEGPNHTRKRYTLEGKDIIVESFKGGQRACGNHCISFDSEREAQEYFETEIKEE</sequence>
<dbReference type="AlphaFoldDB" id="D9QT31"/>